<keyword evidence="2 3" id="KW-0040">ANK repeat</keyword>
<feature type="region of interest" description="Disordered" evidence="5">
    <location>
        <begin position="494"/>
        <end position="565"/>
    </location>
</feature>
<dbReference type="eggNOG" id="KOG0504">
    <property type="taxonomic scope" value="Eukaryota"/>
</dbReference>
<comment type="caution">
    <text evidence="6">The sequence shown here is derived from an EMBL/GenBank/DDBJ whole genome shotgun (WGS) entry which is preliminary data.</text>
</comment>
<dbReference type="InterPro" id="IPR019734">
    <property type="entry name" value="TPR_rpt"/>
</dbReference>
<reference evidence="7" key="1">
    <citation type="submission" date="2015-07" db="EMBL/GenBank/DDBJ databases">
        <authorList>
            <person name="Teixeira M.M."/>
            <person name="Souza R.C."/>
            <person name="Almeida L.G."/>
            <person name="Vicente V.A."/>
            <person name="de Hoog S."/>
            <person name="Bocca A.L."/>
            <person name="de Almeida S.R."/>
            <person name="Vasconcelos A.T."/>
            <person name="Felipe M.S."/>
        </authorList>
    </citation>
    <scope>NUCLEOTIDE SEQUENCE [LARGE SCALE GENOMIC DNA]</scope>
    <source>
        <strain evidence="7">KSF</strain>
    </source>
</reference>
<dbReference type="AlphaFoldDB" id="A0A1C1CVZ2"/>
<evidence type="ECO:0000256" key="1">
    <source>
        <dbReference type="ARBA" id="ARBA00022737"/>
    </source>
</evidence>
<dbReference type="InterPro" id="IPR002110">
    <property type="entry name" value="Ankyrin_rpt"/>
</dbReference>
<dbReference type="EMBL" id="LGRB01000008">
    <property type="protein sequence ID" value="OCT52659.1"/>
    <property type="molecule type" value="Genomic_DNA"/>
</dbReference>
<dbReference type="PROSITE" id="PS50297">
    <property type="entry name" value="ANK_REP_REGION"/>
    <property type="match status" value="2"/>
</dbReference>
<dbReference type="PANTHER" id="PTHR24198">
    <property type="entry name" value="ANKYRIN REPEAT AND PROTEIN KINASE DOMAIN-CONTAINING PROTEIN"/>
    <property type="match status" value="1"/>
</dbReference>
<evidence type="ECO:0008006" key="8">
    <source>
        <dbReference type="Google" id="ProtNLM"/>
    </source>
</evidence>
<dbReference type="Pfam" id="PF12796">
    <property type="entry name" value="Ank_2"/>
    <property type="match status" value="1"/>
</dbReference>
<feature type="repeat" description="TPR" evidence="4">
    <location>
        <begin position="314"/>
        <end position="347"/>
    </location>
</feature>
<feature type="repeat" description="ANK" evidence="3">
    <location>
        <begin position="801"/>
        <end position="833"/>
    </location>
</feature>
<feature type="region of interest" description="Disordered" evidence="5">
    <location>
        <begin position="591"/>
        <end position="627"/>
    </location>
</feature>
<dbReference type="OrthoDB" id="20872at2759"/>
<dbReference type="VEuPathDB" id="FungiDB:CLCR_09566"/>
<name>A0A1C1CVZ2_9EURO</name>
<gene>
    <name evidence="6" type="ORF">CLCR_09566</name>
</gene>
<feature type="repeat" description="ANK" evidence="3">
    <location>
        <begin position="767"/>
        <end position="789"/>
    </location>
</feature>
<dbReference type="SMART" id="SM00028">
    <property type="entry name" value="TPR"/>
    <property type="match status" value="3"/>
</dbReference>
<dbReference type="Gene3D" id="1.25.40.10">
    <property type="entry name" value="Tetratricopeptide repeat domain"/>
    <property type="match status" value="1"/>
</dbReference>
<feature type="compositionally biased region" description="Basic residues" evidence="5">
    <location>
        <begin position="537"/>
        <end position="546"/>
    </location>
</feature>
<dbReference type="InterPro" id="IPR036770">
    <property type="entry name" value="Ankyrin_rpt-contain_sf"/>
</dbReference>
<keyword evidence="4" id="KW-0802">TPR repeat</keyword>
<dbReference type="Proteomes" id="UP000094526">
    <property type="component" value="Unassembled WGS sequence"/>
</dbReference>
<dbReference type="InterPro" id="IPR011990">
    <property type="entry name" value="TPR-like_helical_dom_sf"/>
</dbReference>
<dbReference type="PROSITE" id="PS50005">
    <property type="entry name" value="TPR"/>
    <property type="match status" value="1"/>
</dbReference>
<dbReference type="Gene3D" id="1.25.40.20">
    <property type="entry name" value="Ankyrin repeat-containing domain"/>
    <property type="match status" value="2"/>
</dbReference>
<dbReference type="SUPFAM" id="SSF48403">
    <property type="entry name" value="Ankyrin repeat"/>
    <property type="match status" value="1"/>
</dbReference>
<dbReference type="PROSITE" id="PS50088">
    <property type="entry name" value="ANK_REPEAT"/>
    <property type="match status" value="3"/>
</dbReference>
<sequence>MDPFSLTAGALQIAGACAQCTVTIIKICGDIKSVDARISSFCDEVGALRATYEGLEKSLSSPLLLEAARVASQTSDGSHLWKQIKDALDDSKKTMRRVNDILIQITKASGFARKVKAHLTESLHSGELSRLRQRIQFFNAALSLPIQMVCVMLQLEQRGMTADHHNALDLKLVSLEQNIRDLVQRLSFPSRSQTLGGTTIAAADSMKLDEGDGMKTYIAFAKKFLTTASAAASTRSSLSTMSPAIEPDVLDGRKHSAHGLPPPGDHRSHVEGWIQPPSAGTIPQSPQTGGNGRRSLGCSTGDMEDDNEVEFMRTRQHLRLGQESFEQSEHAKAERHFRRALALLQDHDFDGRISFQPAEVVLMLAECCLKQDKLDEAVALLEPVAAMRPDIFPSTSADDTHSDSRHSSPGRGPDKLQALAASHMLGRVFVLKGDFDKAEKQGLRAFTERRKDLGPQDDKTLESVRLVIEIYKTRGQEGDEEEAEGYEVFLSTPEKQTPAASTDKLLTTEKETPRSIPTLIAPESAQHEYLPNAPRSKFVRRIKHLGRSSQSGPAQSPPSPNLQRLSISRAPTLNDPQDADVAALLGARGISSPSEASTHDRAFSMSGDDDSIATPSTGRLSRSSSSRTLEPTFQAIADLCSERKFDRAVKVAIQFLETYPSSYMIIRKSELKENIKHGHGHGLARTGRGYSPLHFFCELREEHAEEVNLLIRQGVDVNAIAFQAGYTQSNPKDPFTALQQATERGFSTITSLLLGVEGIKTDTRDPEGYTPIMVACRKGHHSIVKQLLDFALPREFPQTWHGNTLLHDASRRCDPVLVEMLLEHYVDIDARDRFGKTALMHAVVKSDIADPVEKRRRITGRCKTVQILLEAGADPTLKDHRANRTVRDYAVEEDDAELLMLLDQAPRRGISELVA</sequence>
<feature type="region of interest" description="Disordered" evidence="5">
    <location>
        <begin position="232"/>
        <end position="304"/>
    </location>
</feature>
<evidence type="ECO:0000256" key="3">
    <source>
        <dbReference type="PROSITE-ProRule" id="PRU00023"/>
    </source>
</evidence>
<dbReference type="Pfam" id="PF00023">
    <property type="entry name" value="Ank"/>
    <property type="match status" value="1"/>
</dbReference>
<evidence type="ECO:0000256" key="5">
    <source>
        <dbReference type="SAM" id="MobiDB-lite"/>
    </source>
</evidence>
<feature type="repeat" description="ANK" evidence="3">
    <location>
        <begin position="688"/>
        <end position="722"/>
    </location>
</feature>
<dbReference type="STRING" id="86049.A0A1C1CVZ2"/>
<evidence type="ECO:0000256" key="4">
    <source>
        <dbReference type="PROSITE-ProRule" id="PRU00339"/>
    </source>
</evidence>
<feature type="region of interest" description="Disordered" evidence="5">
    <location>
        <begin position="390"/>
        <end position="415"/>
    </location>
</feature>
<dbReference type="SUPFAM" id="SSF48452">
    <property type="entry name" value="TPR-like"/>
    <property type="match status" value="1"/>
</dbReference>
<accession>A0A1C1CVZ2</accession>
<evidence type="ECO:0000256" key="2">
    <source>
        <dbReference type="ARBA" id="ARBA00023043"/>
    </source>
</evidence>
<organism evidence="6 7">
    <name type="scientific">Cladophialophora carrionii</name>
    <dbReference type="NCBI Taxonomy" id="86049"/>
    <lineage>
        <taxon>Eukaryota</taxon>
        <taxon>Fungi</taxon>
        <taxon>Dikarya</taxon>
        <taxon>Ascomycota</taxon>
        <taxon>Pezizomycotina</taxon>
        <taxon>Eurotiomycetes</taxon>
        <taxon>Chaetothyriomycetidae</taxon>
        <taxon>Chaetothyriales</taxon>
        <taxon>Herpotrichiellaceae</taxon>
        <taxon>Cladophialophora</taxon>
    </lineage>
</organism>
<evidence type="ECO:0000313" key="7">
    <source>
        <dbReference type="Proteomes" id="UP000094526"/>
    </source>
</evidence>
<evidence type="ECO:0000313" key="6">
    <source>
        <dbReference type="EMBL" id="OCT52659.1"/>
    </source>
</evidence>
<protein>
    <recommendedName>
        <fullName evidence="8">Ankyrin repeat protein</fullName>
    </recommendedName>
</protein>
<proteinExistence type="predicted"/>
<dbReference type="VEuPathDB" id="FungiDB:G647_04046"/>
<keyword evidence="1" id="KW-0677">Repeat</keyword>
<feature type="compositionally biased region" description="Low complexity" evidence="5">
    <location>
        <begin position="616"/>
        <end position="627"/>
    </location>
</feature>
<feature type="compositionally biased region" description="Low complexity" evidence="5">
    <location>
        <begin position="232"/>
        <end position="242"/>
    </location>
</feature>
<keyword evidence="7" id="KW-1185">Reference proteome</keyword>
<dbReference type="SMART" id="SM00248">
    <property type="entry name" value="ANK"/>
    <property type="match status" value="4"/>
</dbReference>
<dbReference type="PANTHER" id="PTHR24198:SF165">
    <property type="entry name" value="ANKYRIN REPEAT-CONTAINING PROTEIN-RELATED"/>
    <property type="match status" value="1"/>
</dbReference>